<gene>
    <name evidence="7" type="ORF">PGLA2088_LOCUS1249</name>
</gene>
<evidence type="ECO:0000256" key="3">
    <source>
        <dbReference type="ARBA" id="ARBA00022478"/>
    </source>
</evidence>
<dbReference type="GO" id="GO:0006351">
    <property type="term" value="P:DNA-templated transcription"/>
    <property type="evidence" value="ECO:0007669"/>
    <property type="project" value="InterPro"/>
</dbReference>
<evidence type="ECO:0000256" key="1">
    <source>
        <dbReference type="ARBA" id="ARBA00004604"/>
    </source>
</evidence>
<comment type="caution">
    <text evidence="7">The sequence shown here is derived from an EMBL/GenBank/DDBJ whole genome shotgun (WGS) entry which is preliminary data.</text>
</comment>
<accession>A0A813H686</accession>
<dbReference type="GO" id="GO:0000428">
    <property type="term" value="C:DNA-directed RNA polymerase complex"/>
    <property type="evidence" value="ECO:0007669"/>
    <property type="project" value="UniProtKB-KW"/>
</dbReference>
<dbReference type="GO" id="GO:0003677">
    <property type="term" value="F:DNA binding"/>
    <property type="evidence" value="ECO:0007669"/>
    <property type="project" value="InterPro"/>
</dbReference>
<dbReference type="GO" id="GO:0005730">
    <property type="term" value="C:nucleolus"/>
    <property type="evidence" value="ECO:0007669"/>
    <property type="project" value="UniProtKB-SubCell"/>
</dbReference>
<keyword evidence="6" id="KW-0175">Coiled coil</keyword>
<keyword evidence="4" id="KW-0804">Transcription</keyword>
<dbReference type="Proteomes" id="UP000626109">
    <property type="component" value="Unassembled WGS sequence"/>
</dbReference>
<keyword evidence="3" id="KW-0240">DNA-directed RNA polymerase</keyword>
<dbReference type="PANTHER" id="PTHR14440">
    <property type="entry name" value="DNA-DIRECTED RNA POLYMERASE I SUBUNIT RPA49"/>
    <property type="match status" value="1"/>
</dbReference>
<reference evidence="7" key="1">
    <citation type="submission" date="2021-02" db="EMBL/GenBank/DDBJ databases">
        <authorList>
            <person name="Dougan E. K."/>
            <person name="Rhodes N."/>
            <person name="Thang M."/>
            <person name="Chan C."/>
        </authorList>
    </citation>
    <scope>NUCLEOTIDE SEQUENCE</scope>
</reference>
<feature type="non-terminal residue" evidence="7">
    <location>
        <position position="646"/>
    </location>
</feature>
<feature type="non-terminal residue" evidence="7">
    <location>
        <position position="1"/>
    </location>
</feature>
<name>A0A813H686_POLGL</name>
<comment type="similarity">
    <text evidence="2">Belongs to the eukaryotic RPA49/POLR1E RNA polymerase subunit family.</text>
</comment>
<keyword evidence="5" id="KW-0539">Nucleus</keyword>
<dbReference type="AlphaFoldDB" id="A0A813H686"/>
<sequence length="646" mass="72299">EYFDLAKDKEANLRFIAIKVVDAGFDWATQLQDARLRTTGGQISLDAPNCPDSMSVKLSESTWCKTLCLVPEKQGKHKLLVRGEVGATLQLVKNTSLLQKSDGVALQVSAAQAAVTESRQAAQAARLLAEAKTRGENRRRCNLATLRAGLCGVDWPMTPELEPIFAADVWDGNGEPPKPPGAAATPASTQLEALEEMGALLKVSPQVKAEVESVPVAFWSTSRLKDKESLAKIEFKRFALKSKKGGGKRYQLKGQIEDAPDLKLRGTQAKQPQPPFGRRMLIGVLKPGTKKLLLFESEVYNVEIQRATAEEWEEQKRLEEEALASAVAEGEATPTQQKGYRDKRKKVIEDFGTAKKLRVFTTIAERLDRKCEVVELEKYAGHISAKIDMQEASKTSIEDKDAETKRLVLPPYNIAAEEPKDIYADGLKAIVYEQIMLAEKDLVHEPLAEFLKQNPKKVLKLSIEEALPLCQTHLSLAILRARADQGAETCQDPYDLARKLAVLNILLTLHLRGLQQKRGKCSQKHVAELLVMPVESQLVRHLHQTYYEQTIGQRNVRQFVPRKAICALVIWALHLTPNLSFDTTKDLEQEMKLERGMLHSICEYVGCGVETKNDGNKTYFLRITLKEAPKFNRKVYDAQTRESKQK</sequence>
<evidence type="ECO:0000256" key="6">
    <source>
        <dbReference type="SAM" id="Coils"/>
    </source>
</evidence>
<proteinExistence type="inferred from homology"/>
<evidence type="ECO:0000313" key="7">
    <source>
        <dbReference type="EMBL" id="CAE8633347.1"/>
    </source>
</evidence>
<evidence type="ECO:0000256" key="5">
    <source>
        <dbReference type="ARBA" id="ARBA00023242"/>
    </source>
</evidence>
<dbReference type="Pfam" id="PF06870">
    <property type="entry name" value="RNA_pol_I_A49"/>
    <property type="match status" value="1"/>
</dbReference>
<dbReference type="InterPro" id="IPR009668">
    <property type="entry name" value="RNA_pol-assoc_fac_A49-like"/>
</dbReference>
<organism evidence="7 8">
    <name type="scientific">Polarella glacialis</name>
    <name type="common">Dinoflagellate</name>
    <dbReference type="NCBI Taxonomy" id="89957"/>
    <lineage>
        <taxon>Eukaryota</taxon>
        <taxon>Sar</taxon>
        <taxon>Alveolata</taxon>
        <taxon>Dinophyceae</taxon>
        <taxon>Suessiales</taxon>
        <taxon>Suessiaceae</taxon>
        <taxon>Polarella</taxon>
    </lineage>
</organism>
<dbReference type="EMBL" id="CAJNNW010000968">
    <property type="protein sequence ID" value="CAE8633347.1"/>
    <property type="molecule type" value="Genomic_DNA"/>
</dbReference>
<evidence type="ECO:0000313" key="8">
    <source>
        <dbReference type="Proteomes" id="UP000626109"/>
    </source>
</evidence>
<evidence type="ECO:0000256" key="2">
    <source>
        <dbReference type="ARBA" id="ARBA00009430"/>
    </source>
</evidence>
<feature type="coiled-coil region" evidence="6">
    <location>
        <begin position="302"/>
        <end position="329"/>
    </location>
</feature>
<protein>
    <submittedName>
        <fullName evidence="7">Uncharacterized protein</fullName>
    </submittedName>
</protein>
<comment type="subcellular location">
    <subcellularLocation>
        <location evidence="1">Nucleus</location>
        <location evidence="1">Nucleolus</location>
    </subcellularLocation>
</comment>
<evidence type="ECO:0000256" key="4">
    <source>
        <dbReference type="ARBA" id="ARBA00023163"/>
    </source>
</evidence>